<feature type="region of interest" description="Disordered" evidence="1">
    <location>
        <begin position="32"/>
        <end position="98"/>
    </location>
</feature>
<organism evidence="2 3">
    <name type="scientific">Loa loa</name>
    <name type="common">Eye worm</name>
    <name type="synonym">Filaria loa</name>
    <dbReference type="NCBI Taxonomy" id="7209"/>
    <lineage>
        <taxon>Eukaryota</taxon>
        <taxon>Metazoa</taxon>
        <taxon>Ecdysozoa</taxon>
        <taxon>Nematoda</taxon>
        <taxon>Chromadorea</taxon>
        <taxon>Rhabditida</taxon>
        <taxon>Spirurina</taxon>
        <taxon>Spiruromorpha</taxon>
        <taxon>Filarioidea</taxon>
        <taxon>Onchocercidae</taxon>
        <taxon>Loa</taxon>
    </lineage>
</organism>
<evidence type="ECO:0000313" key="2">
    <source>
        <dbReference type="Proteomes" id="UP000095285"/>
    </source>
</evidence>
<protein>
    <submittedName>
        <fullName evidence="3">CTNNB1_binding domain-containing protein</fullName>
    </submittedName>
</protein>
<proteinExistence type="predicted"/>
<accession>A0A1I7VEJ9</accession>
<feature type="compositionally biased region" description="Polar residues" evidence="1">
    <location>
        <begin position="32"/>
        <end position="48"/>
    </location>
</feature>
<dbReference type="AlphaFoldDB" id="A0A1I7VEJ9"/>
<reference evidence="3" key="2">
    <citation type="submission" date="2016-11" db="UniProtKB">
        <authorList>
            <consortium name="WormBaseParasite"/>
        </authorList>
    </citation>
    <scope>IDENTIFICATION</scope>
</reference>
<evidence type="ECO:0000313" key="3">
    <source>
        <dbReference type="WBParaSite" id="EN70_1687"/>
    </source>
</evidence>
<evidence type="ECO:0000256" key="1">
    <source>
        <dbReference type="SAM" id="MobiDB-lite"/>
    </source>
</evidence>
<feature type="compositionally biased region" description="Basic residues" evidence="1">
    <location>
        <begin position="86"/>
        <end position="98"/>
    </location>
</feature>
<reference evidence="2" key="1">
    <citation type="submission" date="2012-04" db="EMBL/GenBank/DDBJ databases">
        <title>The Genome Sequence of Loa loa.</title>
        <authorList>
            <consortium name="The Broad Institute Genome Sequencing Platform"/>
            <consortium name="Broad Institute Genome Sequencing Center for Infectious Disease"/>
            <person name="Nutman T.B."/>
            <person name="Fink D.L."/>
            <person name="Russ C."/>
            <person name="Young S."/>
            <person name="Zeng Q."/>
            <person name="Gargeya S."/>
            <person name="Alvarado L."/>
            <person name="Berlin A."/>
            <person name="Chapman S.B."/>
            <person name="Chen Z."/>
            <person name="Freedman E."/>
            <person name="Gellesch M."/>
            <person name="Goldberg J."/>
            <person name="Griggs A."/>
            <person name="Gujja S."/>
            <person name="Heilman E.R."/>
            <person name="Heiman D."/>
            <person name="Howarth C."/>
            <person name="Mehta T."/>
            <person name="Neiman D."/>
            <person name="Pearson M."/>
            <person name="Roberts A."/>
            <person name="Saif S."/>
            <person name="Shea T."/>
            <person name="Shenoy N."/>
            <person name="Sisk P."/>
            <person name="Stolte C."/>
            <person name="Sykes S."/>
            <person name="White J."/>
            <person name="Yandava C."/>
            <person name="Haas B."/>
            <person name="Henn M.R."/>
            <person name="Nusbaum C."/>
            <person name="Birren B."/>
        </authorList>
    </citation>
    <scope>NUCLEOTIDE SEQUENCE [LARGE SCALE GENOMIC DNA]</scope>
</reference>
<dbReference type="Proteomes" id="UP000095285">
    <property type="component" value="Unassembled WGS sequence"/>
</dbReference>
<name>A0A1I7VEJ9_LOALO</name>
<keyword evidence="2" id="KW-1185">Reference proteome</keyword>
<sequence>MCGQAMALRSKGTKEKGKRDVLMQLQLEQQNSFEETMSTRSSLSNFGAETSAGEVKPLRNMSEESELSRSIMASTSSEHEDENASQRKKSLIKKRRHY</sequence>
<dbReference type="WBParaSite" id="EN70_1687">
    <property type="protein sequence ID" value="EN70_1687"/>
    <property type="gene ID" value="EN70_1687"/>
</dbReference>